<accession>A0A9D9EH25</accession>
<dbReference type="AlphaFoldDB" id="A0A9D9EH25"/>
<evidence type="ECO:0008006" key="3">
    <source>
        <dbReference type="Google" id="ProtNLM"/>
    </source>
</evidence>
<protein>
    <recommendedName>
        <fullName evidence="3">Lipoprotein</fullName>
    </recommendedName>
</protein>
<proteinExistence type="predicted"/>
<dbReference type="Pfam" id="PF20050">
    <property type="entry name" value="DUF6452"/>
    <property type="match status" value="1"/>
</dbReference>
<dbReference type="InterPro" id="IPR045607">
    <property type="entry name" value="DUF6452"/>
</dbReference>
<gene>
    <name evidence="1" type="ORF">IAC32_05375</name>
</gene>
<name>A0A9D9EH25_9BACT</name>
<sequence>MRKHITYISVLACIVLSGCVSDCYVAQKALMGMVFYNKADNSERIFPLLAVKGVGSDSLLYNGASSSRLFLPLKANADTTRFECSYTDVIDSVTSYTYPFTITVAHTPMPQLISEECGCVMFQTLNEVSFQGDVSATWETVIYNPEVTNVEEDIHVQIYIP</sequence>
<dbReference type="EMBL" id="JADIMR010000081">
    <property type="protein sequence ID" value="MBO8447157.1"/>
    <property type="molecule type" value="Genomic_DNA"/>
</dbReference>
<evidence type="ECO:0000313" key="1">
    <source>
        <dbReference type="EMBL" id="MBO8447157.1"/>
    </source>
</evidence>
<dbReference type="PROSITE" id="PS51257">
    <property type="entry name" value="PROKAR_LIPOPROTEIN"/>
    <property type="match status" value="1"/>
</dbReference>
<reference evidence="1" key="2">
    <citation type="journal article" date="2021" name="PeerJ">
        <title>Extensive microbial diversity within the chicken gut microbiome revealed by metagenomics and culture.</title>
        <authorList>
            <person name="Gilroy R."/>
            <person name="Ravi A."/>
            <person name="Getino M."/>
            <person name="Pursley I."/>
            <person name="Horton D.L."/>
            <person name="Alikhan N.F."/>
            <person name="Baker D."/>
            <person name="Gharbi K."/>
            <person name="Hall N."/>
            <person name="Watson M."/>
            <person name="Adriaenssens E.M."/>
            <person name="Foster-Nyarko E."/>
            <person name="Jarju S."/>
            <person name="Secka A."/>
            <person name="Antonio M."/>
            <person name="Oren A."/>
            <person name="Chaudhuri R.R."/>
            <person name="La Ragione R."/>
            <person name="Hildebrand F."/>
            <person name="Pallen M.J."/>
        </authorList>
    </citation>
    <scope>NUCLEOTIDE SEQUENCE</scope>
    <source>
        <strain evidence="1">D3-1215</strain>
    </source>
</reference>
<organism evidence="1 2">
    <name type="scientific">Candidatus Enterocola intestinipullorum</name>
    <dbReference type="NCBI Taxonomy" id="2840783"/>
    <lineage>
        <taxon>Bacteria</taxon>
        <taxon>Pseudomonadati</taxon>
        <taxon>Bacteroidota</taxon>
        <taxon>Bacteroidia</taxon>
        <taxon>Bacteroidales</taxon>
        <taxon>Candidatus Enterocola</taxon>
    </lineage>
</organism>
<dbReference type="Proteomes" id="UP000823637">
    <property type="component" value="Unassembled WGS sequence"/>
</dbReference>
<comment type="caution">
    <text evidence="1">The sequence shown here is derived from an EMBL/GenBank/DDBJ whole genome shotgun (WGS) entry which is preliminary data.</text>
</comment>
<reference evidence="1" key="1">
    <citation type="submission" date="2020-10" db="EMBL/GenBank/DDBJ databases">
        <authorList>
            <person name="Gilroy R."/>
        </authorList>
    </citation>
    <scope>NUCLEOTIDE SEQUENCE</scope>
    <source>
        <strain evidence="1">D3-1215</strain>
    </source>
</reference>
<evidence type="ECO:0000313" key="2">
    <source>
        <dbReference type="Proteomes" id="UP000823637"/>
    </source>
</evidence>